<evidence type="ECO:0000256" key="2">
    <source>
        <dbReference type="ARBA" id="ARBA00022692"/>
    </source>
</evidence>
<accession>A0A6B1G1J1</accession>
<reference evidence="6" key="1">
    <citation type="submission" date="2019-09" db="EMBL/GenBank/DDBJ databases">
        <title>Characterisation of the sponge microbiome using genome-centric metagenomics.</title>
        <authorList>
            <person name="Engelberts J.P."/>
            <person name="Robbins S.J."/>
            <person name="De Goeij J.M."/>
            <person name="Aranda M."/>
            <person name="Bell S.C."/>
            <person name="Webster N.S."/>
        </authorList>
    </citation>
    <scope>NUCLEOTIDE SEQUENCE</scope>
    <source>
        <strain evidence="6">SB0675_bin_29</strain>
    </source>
</reference>
<dbReference type="GO" id="GO:0016020">
    <property type="term" value="C:membrane"/>
    <property type="evidence" value="ECO:0007669"/>
    <property type="project" value="UniProtKB-SubCell"/>
</dbReference>
<evidence type="ECO:0000256" key="3">
    <source>
        <dbReference type="ARBA" id="ARBA00022989"/>
    </source>
</evidence>
<keyword evidence="3 5" id="KW-1133">Transmembrane helix</keyword>
<keyword evidence="4 5" id="KW-0472">Membrane</keyword>
<sequence length="70" mass="7722">MSVPESCQRQQPFSLPFDLHFAMLLALPLNQALHGVAFCRTVFCLTAVVSGAAVAMLWIWLINGEFADVK</sequence>
<organism evidence="6">
    <name type="scientific">Caldilineaceae bacterium SB0675_bin_29</name>
    <dbReference type="NCBI Taxonomy" id="2605266"/>
    <lineage>
        <taxon>Bacteria</taxon>
        <taxon>Bacillati</taxon>
        <taxon>Chloroflexota</taxon>
        <taxon>Caldilineae</taxon>
        <taxon>Caldilineales</taxon>
        <taxon>Caldilineaceae</taxon>
    </lineage>
</organism>
<feature type="transmembrane region" description="Helical" evidence="5">
    <location>
        <begin position="42"/>
        <end position="62"/>
    </location>
</feature>
<dbReference type="InterPro" id="IPR035906">
    <property type="entry name" value="MetI-like_sf"/>
</dbReference>
<comment type="caution">
    <text evidence="6">The sequence shown here is derived from an EMBL/GenBank/DDBJ whole genome shotgun (WGS) entry which is preliminary data.</text>
</comment>
<dbReference type="SUPFAM" id="SSF161098">
    <property type="entry name" value="MetI-like"/>
    <property type="match status" value="1"/>
</dbReference>
<gene>
    <name evidence="6" type="ORF">F4148_09690</name>
</gene>
<evidence type="ECO:0000313" key="6">
    <source>
        <dbReference type="EMBL" id="MYH62011.1"/>
    </source>
</evidence>
<evidence type="ECO:0000256" key="4">
    <source>
        <dbReference type="ARBA" id="ARBA00023136"/>
    </source>
</evidence>
<evidence type="ECO:0000256" key="5">
    <source>
        <dbReference type="SAM" id="Phobius"/>
    </source>
</evidence>
<dbReference type="Gene3D" id="1.10.3720.10">
    <property type="entry name" value="MetI-like"/>
    <property type="match status" value="1"/>
</dbReference>
<dbReference type="AlphaFoldDB" id="A0A6B1G1J1"/>
<protein>
    <submittedName>
        <fullName evidence="6">Sugar ABC transporter permease</fullName>
    </submittedName>
</protein>
<name>A0A6B1G1J1_9CHLR</name>
<proteinExistence type="predicted"/>
<keyword evidence="2 5" id="KW-0812">Transmembrane</keyword>
<comment type="subcellular location">
    <subcellularLocation>
        <location evidence="1">Membrane</location>
        <topology evidence="1">Multi-pass membrane protein</topology>
    </subcellularLocation>
</comment>
<dbReference type="EMBL" id="VYDA01000355">
    <property type="protein sequence ID" value="MYH62011.1"/>
    <property type="molecule type" value="Genomic_DNA"/>
</dbReference>
<evidence type="ECO:0000256" key="1">
    <source>
        <dbReference type="ARBA" id="ARBA00004141"/>
    </source>
</evidence>